<organism evidence="3 4">
    <name type="scientific">Actinosynnema pretiosum subsp. pretiosum</name>
    <dbReference type="NCBI Taxonomy" id="103721"/>
    <lineage>
        <taxon>Bacteria</taxon>
        <taxon>Bacillati</taxon>
        <taxon>Actinomycetota</taxon>
        <taxon>Actinomycetes</taxon>
        <taxon>Pseudonocardiales</taxon>
        <taxon>Pseudonocardiaceae</taxon>
        <taxon>Actinosynnema</taxon>
    </lineage>
</organism>
<name>A0AA45L331_9PSEU</name>
<dbReference type="AlphaFoldDB" id="A0AA45L331"/>
<proteinExistence type="predicted"/>
<dbReference type="EMBL" id="CP073249">
    <property type="protein sequence ID" value="QUF02534.1"/>
    <property type="molecule type" value="Genomic_DNA"/>
</dbReference>
<accession>A0AA45L331</accession>
<dbReference type="Proteomes" id="UP000677152">
    <property type="component" value="Chromosome"/>
</dbReference>
<evidence type="ECO:0000256" key="1">
    <source>
        <dbReference type="SAM" id="MobiDB-lite"/>
    </source>
</evidence>
<dbReference type="Pfam" id="PF04149">
    <property type="entry name" value="DUF397"/>
    <property type="match status" value="1"/>
</dbReference>
<feature type="region of interest" description="Disordered" evidence="1">
    <location>
        <begin position="1"/>
        <end position="43"/>
    </location>
</feature>
<feature type="domain" description="DUF397" evidence="2">
    <location>
        <begin position="5"/>
        <end position="56"/>
    </location>
</feature>
<dbReference type="InterPro" id="IPR007278">
    <property type="entry name" value="DUF397"/>
</dbReference>
<evidence type="ECO:0000313" key="3">
    <source>
        <dbReference type="EMBL" id="QUF02534.1"/>
    </source>
</evidence>
<gene>
    <name evidence="3" type="ORF">KCV87_24095</name>
</gene>
<evidence type="ECO:0000313" key="4">
    <source>
        <dbReference type="Proteomes" id="UP000677152"/>
    </source>
</evidence>
<sequence>MADQRWRKSSSSTTNPDCVELSITPDATSVRDSKDPSGGRLRFGRSSFSGFLDRIKREGKG</sequence>
<evidence type="ECO:0000259" key="2">
    <source>
        <dbReference type="Pfam" id="PF04149"/>
    </source>
</evidence>
<protein>
    <submittedName>
        <fullName evidence="3">DUF397 domain-containing protein</fullName>
    </submittedName>
</protein>
<reference evidence="3" key="1">
    <citation type="submission" date="2021-04" db="EMBL/GenBank/DDBJ databases">
        <title>Genomic sequence of Actinosynnema pretiosum subsp. pretiosum ATCC 31280 (C-14919).</title>
        <authorList>
            <person name="Bai L."/>
            <person name="Wang X."/>
            <person name="Xiao Y."/>
        </authorList>
    </citation>
    <scope>NUCLEOTIDE SEQUENCE</scope>
    <source>
        <strain evidence="3">ATCC 31280</strain>
    </source>
</reference>